<dbReference type="Pfam" id="PF03372">
    <property type="entry name" value="Exo_endo_phos"/>
    <property type="match status" value="1"/>
</dbReference>
<protein>
    <submittedName>
        <fullName evidence="3">Endo/exonuclease/phosphatase domain-containing protein</fullName>
    </submittedName>
</protein>
<feature type="compositionally biased region" description="Basic and acidic residues" evidence="1">
    <location>
        <begin position="1"/>
        <end position="13"/>
    </location>
</feature>
<reference evidence="4" key="1">
    <citation type="submission" date="2010-08" db="EMBL/GenBank/DDBJ databases">
        <authorList>
            <consortium name="Caenorhabditis japonica Sequencing Consortium"/>
            <person name="Wilson R.K."/>
        </authorList>
    </citation>
    <scope>NUCLEOTIDE SEQUENCE [LARGE SCALE GENOMIC DNA]</scope>
    <source>
        <strain evidence="4">DF5081</strain>
    </source>
</reference>
<evidence type="ECO:0000313" key="3">
    <source>
        <dbReference type="EnsemblMetazoa" id="CJA34429.1"/>
    </source>
</evidence>
<sequence>MEVDKDNNKRKLDASPTTARKKSKSMSESTKILSKTTTATTDILLNELTKTIDNVSTVDDQSIMTKDGSCSMDELLKIILSLSRKISGLTTLHDTFPDALLSLNDRYYVTRKDRNRHGGGVAILISKKLRFTPVQMPAEFDLIEICAIDVILKDSRVRIIVVYHPNHNSPVDGLLSALEKLLCSSSPCIIVGDFNCPHIDWMQSTGKTVHLLHVQKPLNSGAKPISLVSSMDGFESGLDFAVWGYSTQKIATKNNANLEALKISLKKAWDDLDVNTSRTRRDPELSSRQKVDDLKTVYATYLLLFK</sequence>
<dbReference type="GO" id="GO:0007508">
    <property type="term" value="P:larval heart development"/>
    <property type="evidence" value="ECO:0007669"/>
    <property type="project" value="TreeGrafter"/>
</dbReference>
<reference evidence="3" key="2">
    <citation type="submission" date="2022-06" db="UniProtKB">
        <authorList>
            <consortium name="EnsemblMetazoa"/>
        </authorList>
    </citation>
    <scope>IDENTIFICATION</scope>
    <source>
        <strain evidence="3">DF5081</strain>
    </source>
</reference>
<dbReference type="PANTHER" id="PTHR33395">
    <property type="entry name" value="TRANSCRIPTASE, PUTATIVE-RELATED-RELATED"/>
    <property type="match status" value="1"/>
</dbReference>
<evidence type="ECO:0000256" key="1">
    <source>
        <dbReference type="SAM" id="MobiDB-lite"/>
    </source>
</evidence>
<dbReference type="InterPro" id="IPR005135">
    <property type="entry name" value="Endo/exonuclease/phosphatase"/>
</dbReference>
<dbReference type="Gene3D" id="3.60.10.10">
    <property type="entry name" value="Endonuclease/exonuclease/phosphatase"/>
    <property type="match status" value="1"/>
</dbReference>
<proteinExistence type="predicted"/>
<name>A0A8R1IPH1_CAEJA</name>
<dbReference type="AlphaFoldDB" id="A0A8R1IPH1"/>
<feature type="region of interest" description="Disordered" evidence="1">
    <location>
        <begin position="1"/>
        <end position="31"/>
    </location>
</feature>
<dbReference type="PANTHER" id="PTHR33395:SF22">
    <property type="entry name" value="REVERSE TRANSCRIPTASE DOMAIN-CONTAINING PROTEIN"/>
    <property type="match status" value="1"/>
</dbReference>
<dbReference type="InterPro" id="IPR036691">
    <property type="entry name" value="Endo/exonu/phosph_ase_sf"/>
</dbReference>
<accession>A0A8R1IPH1</accession>
<dbReference type="GO" id="GO:0061343">
    <property type="term" value="P:cell adhesion involved in heart morphogenesis"/>
    <property type="evidence" value="ECO:0007669"/>
    <property type="project" value="TreeGrafter"/>
</dbReference>
<dbReference type="GO" id="GO:0031012">
    <property type="term" value="C:extracellular matrix"/>
    <property type="evidence" value="ECO:0007669"/>
    <property type="project" value="TreeGrafter"/>
</dbReference>
<evidence type="ECO:0000313" key="4">
    <source>
        <dbReference type="Proteomes" id="UP000005237"/>
    </source>
</evidence>
<feature type="domain" description="Endonuclease/exonuclease/phosphatase" evidence="2">
    <location>
        <begin position="103"/>
        <end position="202"/>
    </location>
</feature>
<organism evidence="3 4">
    <name type="scientific">Caenorhabditis japonica</name>
    <dbReference type="NCBI Taxonomy" id="281687"/>
    <lineage>
        <taxon>Eukaryota</taxon>
        <taxon>Metazoa</taxon>
        <taxon>Ecdysozoa</taxon>
        <taxon>Nematoda</taxon>
        <taxon>Chromadorea</taxon>
        <taxon>Rhabditida</taxon>
        <taxon>Rhabditina</taxon>
        <taxon>Rhabditomorpha</taxon>
        <taxon>Rhabditoidea</taxon>
        <taxon>Rhabditidae</taxon>
        <taxon>Peloderinae</taxon>
        <taxon>Caenorhabditis</taxon>
    </lineage>
</organism>
<dbReference type="EnsemblMetazoa" id="CJA34429.1">
    <property type="protein sequence ID" value="CJA34429.1"/>
    <property type="gene ID" value="WBGene00210276"/>
</dbReference>
<dbReference type="GO" id="GO:0003824">
    <property type="term" value="F:catalytic activity"/>
    <property type="evidence" value="ECO:0007669"/>
    <property type="project" value="InterPro"/>
</dbReference>
<evidence type="ECO:0000259" key="2">
    <source>
        <dbReference type="Pfam" id="PF03372"/>
    </source>
</evidence>
<dbReference type="Proteomes" id="UP000005237">
    <property type="component" value="Unassembled WGS sequence"/>
</dbReference>
<keyword evidence="4" id="KW-1185">Reference proteome</keyword>
<dbReference type="SUPFAM" id="SSF56219">
    <property type="entry name" value="DNase I-like"/>
    <property type="match status" value="1"/>
</dbReference>